<dbReference type="RefSeq" id="WP_007000488.1">
    <property type="nucleotide sequence ID" value="NZ_JH992955.1"/>
</dbReference>
<dbReference type="SMART" id="SM00354">
    <property type="entry name" value="HTH_LACI"/>
    <property type="match status" value="1"/>
</dbReference>
<dbReference type="eggNOG" id="COG1621">
    <property type="taxonomic scope" value="Bacteria"/>
</dbReference>
<dbReference type="GO" id="GO:0005975">
    <property type="term" value="P:carbohydrate metabolic process"/>
    <property type="evidence" value="ECO:0007669"/>
    <property type="project" value="InterPro"/>
</dbReference>
<dbReference type="eggNOG" id="COG1609">
    <property type="taxonomic scope" value="Bacteria"/>
</dbReference>
<protein>
    <recommendedName>
        <fullName evidence="2">beta-fructofuranosidase</fullName>
        <ecNumber evidence="2">3.2.1.26</ecNumber>
    </recommendedName>
</protein>
<dbReference type="SMART" id="SM00640">
    <property type="entry name" value="Glyco_32"/>
    <property type="match status" value="1"/>
</dbReference>
<organism evidence="6 7">
    <name type="scientific">Actinobaculum massiliense ACS-171-V-Col2</name>
    <dbReference type="NCBI Taxonomy" id="883066"/>
    <lineage>
        <taxon>Bacteria</taxon>
        <taxon>Bacillati</taxon>
        <taxon>Actinomycetota</taxon>
        <taxon>Actinomycetes</taxon>
        <taxon>Actinomycetales</taxon>
        <taxon>Actinomycetaceae</taxon>
        <taxon>Actinobaculum</taxon>
    </lineage>
</organism>
<comment type="caution">
    <text evidence="6">The sequence shown here is derived from an EMBL/GenBank/DDBJ whole genome shotgun (WGS) entry which is preliminary data.</text>
</comment>
<dbReference type="InterPro" id="IPR001761">
    <property type="entry name" value="Peripla_BP/Lac1_sug-bd_dom"/>
</dbReference>
<dbReference type="CDD" id="cd08996">
    <property type="entry name" value="GH32_FFase"/>
    <property type="match status" value="1"/>
</dbReference>
<dbReference type="STRING" id="202789.GCA_001457435_00345"/>
<gene>
    <name evidence="6" type="ORF">HMPREF9233_00270</name>
</gene>
<dbReference type="SUPFAM" id="SSF47413">
    <property type="entry name" value="lambda repressor-like DNA-binding domains"/>
    <property type="match status" value="1"/>
</dbReference>
<dbReference type="SUPFAM" id="SSF75005">
    <property type="entry name" value="Arabinanase/levansucrase/invertase"/>
    <property type="match status" value="1"/>
</dbReference>
<dbReference type="Pfam" id="PF00251">
    <property type="entry name" value="Glyco_hydro_32N"/>
    <property type="match status" value="1"/>
</dbReference>
<dbReference type="SUPFAM" id="SSF53822">
    <property type="entry name" value="Periplasmic binding protein-like I"/>
    <property type="match status" value="1"/>
</dbReference>
<dbReference type="Gene3D" id="1.10.260.40">
    <property type="entry name" value="lambda repressor-like DNA-binding domains"/>
    <property type="match status" value="1"/>
</dbReference>
<accession>K9EFR9</accession>
<dbReference type="PROSITE" id="PS50932">
    <property type="entry name" value="HTH_LACI_2"/>
    <property type="match status" value="1"/>
</dbReference>
<dbReference type="InterPro" id="IPR000843">
    <property type="entry name" value="HTH_LacI"/>
</dbReference>
<dbReference type="HOGENOM" id="CLU_341861_0_0_11"/>
<dbReference type="PATRIC" id="fig|883066.3.peg.276"/>
<evidence type="ECO:0000313" key="7">
    <source>
        <dbReference type="Proteomes" id="UP000009888"/>
    </source>
</evidence>
<dbReference type="InterPro" id="IPR018053">
    <property type="entry name" value="Glyco_hydro_32_AS"/>
</dbReference>
<dbReference type="Proteomes" id="UP000009888">
    <property type="component" value="Unassembled WGS sequence"/>
</dbReference>
<name>K9EFR9_9ACTO</name>
<feature type="domain" description="HTH lacI-type" evidence="5">
    <location>
        <begin position="3"/>
        <end position="57"/>
    </location>
</feature>
<dbReference type="InterPro" id="IPR051214">
    <property type="entry name" value="GH32_Enzymes"/>
</dbReference>
<keyword evidence="7" id="KW-1185">Reference proteome</keyword>
<dbReference type="Gene3D" id="2.115.10.20">
    <property type="entry name" value="Glycosyl hydrolase domain, family 43"/>
    <property type="match status" value="1"/>
</dbReference>
<dbReference type="CDD" id="cd01392">
    <property type="entry name" value="HTH_LacI"/>
    <property type="match status" value="1"/>
</dbReference>
<dbReference type="PANTHER" id="PTHR43101">
    <property type="entry name" value="BETA-FRUCTOSIDASE"/>
    <property type="match status" value="1"/>
</dbReference>
<evidence type="ECO:0000256" key="1">
    <source>
        <dbReference type="ARBA" id="ARBA00009902"/>
    </source>
</evidence>
<dbReference type="EMBL" id="AGWL01000002">
    <property type="protein sequence ID" value="EKU95483.1"/>
    <property type="molecule type" value="Genomic_DNA"/>
</dbReference>
<dbReference type="GO" id="GO:0003677">
    <property type="term" value="F:DNA binding"/>
    <property type="evidence" value="ECO:0007669"/>
    <property type="project" value="InterPro"/>
</dbReference>
<comment type="similarity">
    <text evidence="1">Belongs to the glycosyl hydrolase 32 family.</text>
</comment>
<dbReference type="InterPro" id="IPR028082">
    <property type="entry name" value="Peripla_BP_I"/>
</dbReference>
<dbReference type="InterPro" id="IPR010982">
    <property type="entry name" value="Lambda_DNA-bd_dom_sf"/>
</dbReference>
<dbReference type="AlphaFoldDB" id="K9EFR9"/>
<sequence>MKTTMADVAREAQVSISTVSHVLNGTRRVKQSTREAVIDAIQKLNYEAPRTIRSLRAGARPSLGIVGSILENSGGLAQLLEVMRAAEDEGFEPIMADSLASIPGEERAVRTLLAQHVDSIAISPVRGWRRHSLRLLRQSGIPFVVVGVVDRGTLAHQIAPDRAGAIQIITQTLLRSGTGHPVLVFPDRHIAAGSEQMRGFERAHALEGKRVGRGQLLAGTPSETRLTRNLMRALSDSGDGLVLGSSAFARSALAAAAHLGLIVGYDVKVAVFDDAPKFLPTPEQFVRAIPATDRIADRAIALLRSQIGQSASTQRKTETVLPVFIAGKQSGISARALESHTKLSEPYLTNDYDDVVLTTSAHGRRAAGWNLTDRKHTIPHRVSKEIPMTNSQFPDRYFPGLHIRPRFGWVNDPNGFHRVGDTWHMFYQHNPEAPWHNQITWGHMTSKDLVNWVEQPIALRPRSGKEDSAGCWSGIGLIHEGISSLLYTGVTRQDGPSVTILAEQLADGSRWERTAVVAEMPPIENVRAMRDPFVFEHDGKTLAIHGGGFDDGTPAVFVYDASDWKNWKFLGTLLKGDDAIASVHAHASIWECPQLVPVGNKWVLILSLWVEAETLMDHLTGVAYLVGDLDLSAGYPQFIPSDGGSFDRGADFYAPQCKLDDDRVLAWGWTWEGAERSDQEIDESGYNGALTFPREVVMTDGRVHMRPAPEIYKLRERGLRELTHIDIPFSADLTGEGTVQLSDTQTGEDLVRLTVTGQASLWVDGSIVEFFGAGPSVTQRVYPKGSLKLTTSENVKVQAFALSAFDDDGARRANAVRFAGEVE</sequence>
<dbReference type="InterPro" id="IPR001362">
    <property type="entry name" value="Glyco_hydro_32"/>
</dbReference>
<dbReference type="PANTHER" id="PTHR43101:SF1">
    <property type="entry name" value="BETA-FRUCTOSIDASE"/>
    <property type="match status" value="1"/>
</dbReference>
<dbReference type="Pfam" id="PF00532">
    <property type="entry name" value="Peripla_BP_1"/>
    <property type="match status" value="1"/>
</dbReference>
<evidence type="ECO:0000259" key="5">
    <source>
        <dbReference type="PROSITE" id="PS50932"/>
    </source>
</evidence>
<reference evidence="6 7" key="1">
    <citation type="submission" date="2012-09" db="EMBL/GenBank/DDBJ databases">
        <title>The Genome Sequence of Actinobaculum massiliae ACS-171-V-COL2.</title>
        <authorList>
            <consortium name="The Broad Institute Genome Sequencing Platform"/>
            <person name="Earl A."/>
            <person name="Ward D."/>
            <person name="Feldgarden M."/>
            <person name="Gevers D."/>
            <person name="Saerens B."/>
            <person name="Vaneechoutte M."/>
            <person name="Walker B."/>
            <person name="Young S.K."/>
            <person name="Zeng Q."/>
            <person name="Gargeya S."/>
            <person name="Fitzgerald M."/>
            <person name="Haas B."/>
            <person name="Abouelleil A."/>
            <person name="Alvarado L."/>
            <person name="Arachchi H.M."/>
            <person name="Berlin A."/>
            <person name="Chapman S.B."/>
            <person name="Goldberg J."/>
            <person name="Griggs A."/>
            <person name="Gujja S."/>
            <person name="Hansen M."/>
            <person name="Howarth C."/>
            <person name="Imamovic A."/>
            <person name="Larimer J."/>
            <person name="McCowen C."/>
            <person name="Montmayeur A."/>
            <person name="Murphy C."/>
            <person name="Neiman D."/>
            <person name="Pearson M."/>
            <person name="Priest M."/>
            <person name="Roberts A."/>
            <person name="Saif S."/>
            <person name="Shea T."/>
            <person name="Sisk P."/>
            <person name="Sykes S."/>
            <person name="Wortman J."/>
            <person name="Nusbaum C."/>
            <person name="Birren B."/>
        </authorList>
    </citation>
    <scope>NUCLEOTIDE SEQUENCE [LARGE SCALE GENOMIC DNA]</scope>
    <source>
        <strain evidence="7">ACS-171-V-Col2</strain>
    </source>
</reference>
<keyword evidence="4" id="KW-0326">Glycosidase</keyword>
<evidence type="ECO:0000313" key="6">
    <source>
        <dbReference type="EMBL" id="EKU95483.1"/>
    </source>
</evidence>
<dbReference type="GO" id="GO:0006355">
    <property type="term" value="P:regulation of DNA-templated transcription"/>
    <property type="evidence" value="ECO:0007669"/>
    <property type="project" value="InterPro"/>
</dbReference>
<dbReference type="PROSITE" id="PS00609">
    <property type="entry name" value="GLYCOSYL_HYDROL_F32"/>
    <property type="match status" value="1"/>
</dbReference>
<dbReference type="Gene3D" id="3.40.50.2300">
    <property type="match status" value="2"/>
</dbReference>
<proteinExistence type="inferred from homology"/>
<dbReference type="GO" id="GO:0004564">
    <property type="term" value="F:beta-fructofuranosidase activity"/>
    <property type="evidence" value="ECO:0007669"/>
    <property type="project" value="UniProtKB-EC"/>
</dbReference>
<evidence type="ECO:0000256" key="3">
    <source>
        <dbReference type="ARBA" id="ARBA00022801"/>
    </source>
</evidence>
<dbReference type="Pfam" id="PF00356">
    <property type="entry name" value="LacI"/>
    <property type="match status" value="1"/>
</dbReference>
<dbReference type="InterPro" id="IPR023296">
    <property type="entry name" value="Glyco_hydro_beta-prop_sf"/>
</dbReference>
<dbReference type="PROSITE" id="PS00356">
    <property type="entry name" value="HTH_LACI_1"/>
    <property type="match status" value="1"/>
</dbReference>
<keyword evidence="3" id="KW-0378">Hydrolase</keyword>
<evidence type="ECO:0000256" key="2">
    <source>
        <dbReference type="ARBA" id="ARBA00012758"/>
    </source>
</evidence>
<evidence type="ECO:0000256" key="4">
    <source>
        <dbReference type="ARBA" id="ARBA00023295"/>
    </source>
</evidence>
<dbReference type="InterPro" id="IPR013148">
    <property type="entry name" value="Glyco_hydro_32_N"/>
</dbReference>
<dbReference type="EC" id="3.2.1.26" evidence="2"/>